<feature type="transmembrane region" description="Helical" evidence="6">
    <location>
        <begin position="30"/>
        <end position="47"/>
    </location>
</feature>
<dbReference type="EMBL" id="JAXOJX010000046">
    <property type="protein sequence ID" value="MDZ5459588.1"/>
    <property type="molecule type" value="Genomic_DNA"/>
</dbReference>
<reference evidence="7 8" key="1">
    <citation type="submission" date="2023-11" db="EMBL/GenBank/DDBJ databases">
        <title>Draft genome of Azohydromonas lata strain H1 (DSM1123), a polyhydroxyalkanoate producer.</title>
        <authorList>
            <person name="Traversa D."/>
            <person name="D'Addabbo P."/>
            <person name="Pazzani C."/>
            <person name="Manzari C."/>
            <person name="Chiara M."/>
            <person name="Scrascia M."/>
        </authorList>
    </citation>
    <scope>NUCLEOTIDE SEQUENCE [LARGE SCALE GENOMIC DNA]</scope>
    <source>
        <strain evidence="7 8">H1</strain>
    </source>
</reference>
<evidence type="ECO:0000313" key="7">
    <source>
        <dbReference type="EMBL" id="MDZ5459588.1"/>
    </source>
</evidence>
<evidence type="ECO:0000256" key="3">
    <source>
        <dbReference type="ARBA" id="ARBA00022692"/>
    </source>
</evidence>
<organism evidence="7 8">
    <name type="scientific">Azohydromonas lata</name>
    <dbReference type="NCBI Taxonomy" id="45677"/>
    <lineage>
        <taxon>Bacteria</taxon>
        <taxon>Pseudomonadati</taxon>
        <taxon>Pseudomonadota</taxon>
        <taxon>Betaproteobacteria</taxon>
        <taxon>Burkholderiales</taxon>
        <taxon>Sphaerotilaceae</taxon>
        <taxon>Azohydromonas</taxon>
    </lineage>
</organism>
<evidence type="ECO:0000256" key="6">
    <source>
        <dbReference type="SAM" id="Phobius"/>
    </source>
</evidence>
<feature type="transmembrane region" description="Helical" evidence="6">
    <location>
        <begin position="179"/>
        <end position="199"/>
    </location>
</feature>
<evidence type="ECO:0000256" key="2">
    <source>
        <dbReference type="ARBA" id="ARBA00009773"/>
    </source>
</evidence>
<sequence>MNDRPNDTLIPRPAKFEINRTRSSALEYRSLLWLLVLITLAFGWILLPYYGAVFWAVVTAILFASVQRRIRKNLRGRANVASLLTLLIVLVIVVLPLAVVSSMLVQEAMSVVERVQSGDINFTRYAEQIYAALPAWLTGLLERFGLADLAGLKSVLGQRLTQATQTLATHAVSFGQDTFNFVIAFGVMLYLLFFLLRDGNALAARVRKAIPLAEDDKRELLSRFAAVIRATVKGNIVVAVVQGGLGSLAFWFLGIHGALLWGVVMAVLSLLPAVGAAMVWGPVAVYLMVTGAMLKGVGLIVWGVVVIGLVDNVLRPILVGKDTKMPDYLVLISTLGGLAVFGLNGFVLGPVIAALFMAAWDIFIERREQASR</sequence>
<feature type="transmembrane region" description="Helical" evidence="6">
    <location>
        <begin position="283"/>
        <end position="310"/>
    </location>
</feature>
<keyword evidence="3 6" id="KW-0812">Transmembrane</keyword>
<evidence type="ECO:0000256" key="1">
    <source>
        <dbReference type="ARBA" id="ARBA00004141"/>
    </source>
</evidence>
<evidence type="ECO:0000256" key="5">
    <source>
        <dbReference type="ARBA" id="ARBA00023136"/>
    </source>
</evidence>
<name>A0ABU5IKZ8_9BURK</name>
<dbReference type="RefSeq" id="WP_322467283.1">
    <property type="nucleotide sequence ID" value="NZ_JAXOJX010000046.1"/>
</dbReference>
<accession>A0ABU5IKZ8</accession>
<keyword evidence="5 6" id="KW-0472">Membrane</keyword>
<comment type="similarity">
    <text evidence="2">Belongs to the autoinducer-2 exporter (AI-2E) (TC 2.A.86) family.</text>
</comment>
<gene>
    <name evidence="7" type="ORF">SM757_23705</name>
</gene>
<feature type="transmembrane region" description="Helical" evidence="6">
    <location>
        <begin position="330"/>
        <end position="363"/>
    </location>
</feature>
<comment type="caution">
    <text evidence="7">The sequence shown here is derived from an EMBL/GenBank/DDBJ whole genome shotgun (WGS) entry which is preliminary data.</text>
</comment>
<feature type="transmembrane region" description="Helical" evidence="6">
    <location>
        <begin position="53"/>
        <end position="70"/>
    </location>
</feature>
<proteinExistence type="inferred from homology"/>
<keyword evidence="8" id="KW-1185">Reference proteome</keyword>
<dbReference type="PANTHER" id="PTHR21716:SF4">
    <property type="entry name" value="TRANSMEMBRANE PROTEIN 245"/>
    <property type="match status" value="1"/>
</dbReference>
<dbReference type="PANTHER" id="PTHR21716">
    <property type="entry name" value="TRANSMEMBRANE PROTEIN"/>
    <property type="match status" value="1"/>
</dbReference>
<dbReference type="Proteomes" id="UP001293718">
    <property type="component" value="Unassembled WGS sequence"/>
</dbReference>
<evidence type="ECO:0000313" key="8">
    <source>
        <dbReference type="Proteomes" id="UP001293718"/>
    </source>
</evidence>
<protein>
    <submittedName>
        <fullName evidence="7">AI-2E family transporter</fullName>
    </submittedName>
</protein>
<evidence type="ECO:0000256" key="4">
    <source>
        <dbReference type="ARBA" id="ARBA00022989"/>
    </source>
</evidence>
<feature type="transmembrane region" description="Helical" evidence="6">
    <location>
        <begin position="82"/>
        <end position="105"/>
    </location>
</feature>
<keyword evidence="4 6" id="KW-1133">Transmembrane helix</keyword>
<dbReference type="Pfam" id="PF01594">
    <property type="entry name" value="AI-2E_transport"/>
    <property type="match status" value="1"/>
</dbReference>
<dbReference type="InterPro" id="IPR002549">
    <property type="entry name" value="AI-2E-like"/>
</dbReference>
<comment type="subcellular location">
    <subcellularLocation>
        <location evidence="1">Membrane</location>
        <topology evidence="1">Multi-pass membrane protein</topology>
    </subcellularLocation>
</comment>